<dbReference type="RefSeq" id="WP_017806862.1">
    <property type="nucleotide sequence ID" value="NZ_PQVK01000232.1"/>
</dbReference>
<evidence type="ECO:0000313" key="1">
    <source>
        <dbReference type="EMBL" id="STO71368.1"/>
    </source>
</evidence>
<accession>A0A377I7M9</accession>
<evidence type="ECO:0000313" key="2">
    <source>
        <dbReference type="Proteomes" id="UP000254465"/>
    </source>
</evidence>
<protein>
    <submittedName>
        <fullName evidence="1">Uncharacterized protein</fullName>
    </submittedName>
</protein>
<dbReference type="Proteomes" id="UP000254465">
    <property type="component" value="Unassembled WGS sequence"/>
</dbReference>
<gene>
    <name evidence="1" type="ORF">NCTC11296_01268</name>
</gene>
<name>A0A377I7M9_AVIPA</name>
<sequence length="106" mass="12557">MKEYEYILLDCDEYTSKEEVLKSLEGKTWMRFESDYSCLDTIAEEILKENHLEWGIYDEEADGVCLAVKKADSEDFEVYYVQPRYLFTPRSDLMFDTDDFKGESVT</sequence>
<reference evidence="1 2" key="1">
    <citation type="submission" date="2018-06" db="EMBL/GenBank/DDBJ databases">
        <authorList>
            <consortium name="Pathogen Informatics"/>
            <person name="Doyle S."/>
        </authorList>
    </citation>
    <scope>NUCLEOTIDE SEQUENCE [LARGE SCALE GENOMIC DNA]</scope>
    <source>
        <strain evidence="1 2">NCTC11296</strain>
    </source>
</reference>
<proteinExistence type="predicted"/>
<dbReference type="AlphaFoldDB" id="A0A377I7M9"/>
<organism evidence="1 2">
    <name type="scientific">Avibacterium paragallinarum</name>
    <name type="common">Haemophilus gallinarum</name>
    <dbReference type="NCBI Taxonomy" id="728"/>
    <lineage>
        <taxon>Bacteria</taxon>
        <taxon>Pseudomonadati</taxon>
        <taxon>Pseudomonadota</taxon>
        <taxon>Gammaproteobacteria</taxon>
        <taxon>Pasteurellales</taxon>
        <taxon>Pasteurellaceae</taxon>
        <taxon>Avibacterium</taxon>
    </lineage>
</organism>
<dbReference type="EMBL" id="UGHK01000002">
    <property type="protein sequence ID" value="STO71368.1"/>
    <property type="molecule type" value="Genomic_DNA"/>
</dbReference>